<evidence type="ECO:0000313" key="1">
    <source>
        <dbReference type="EMBL" id="MPN50029.1"/>
    </source>
</evidence>
<dbReference type="EMBL" id="VSSQ01113824">
    <property type="protein sequence ID" value="MPN50029.1"/>
    <property type="molecule type" value="Genomic_DNA"/>
</dbReference>
<organism evidence="1">
    <name type="scientific">bioreactor metagenome</name>
    <dbReference type="NCBI Taxonomy" id="1076179"/>
    <lineage>
        <taxon>unclassified sequences</taxon>
        <taxon>metagenomes</taxon>
        <taxon>ecological metagenomes</taxon>
    </lineage>
</organism>
<protein>
    <submittedName>
        <fullName evidence="1">Uncharacterized protein</fullName>
    </submittedName>
</protein>
<reference evidence="1" key="1">
    <citation type="submission" date="2019-08" db="EMBL/GenBank/DDBJ databases">
        <authorList>
            <person name="Kucharzyk K."/>
            <person name="Murdoch R.W."/>
            <person name="Higgins S."/>
            <person name="Loffler F."/>
        </authorList>
    </citation>
    <scope>NUCLEOTIDE SEQUENCE</scope>
</reference>
<comment type="caution">
    <text evidence="1">The sequence shown here is derived from an EMBL/GenBank/DDBJ whole genome shotgun (WGS) entry which is preliminary data.</text>
</comment>
<accession>A0A645IHS4</accession>
<gene>
    <name evidence="1" type="ORF">SDC9_197654</name>
</gene>
<sequence length="126" mass="14820">MTYVLDMLEHAGFRRNLDTYKIIFSGILKNNIFDLYIQYRGLEYHNQLKGKKQYILRTINSCSGTSSKLAIDSTLQPILTYSPPVDTKQGTSSYCMLDEEKVEHWYSKFKIKHYYVIYAEVKSKKI</sequence>
<dbReference type="AlphaFoldDB" id="A0A645IHS4"/>
<proteinExistence type="predicted"/>
<name>A0A645IHS4_9ZZZZ</name>